<organism evidence="1 2">
    <name type="scientific">Spirosoma foliorum</name>
    <dbReference type="NCBI Taxonomy" id="2710596"/>
    <lineage>
        <taxon>Bacteria</taxon>
        <taxon>Pseudomonadati</taxon>
        <taxon>Bacteroidota</taxon>
        <taxon>Cytophagia</taxon>
        <taxon>Cytophagales</taxon>
        <taxon>Cytophagaceae</taxon>
        <taxon>Spirosoma</taxon>
    </lineage>
</organism>
<name>A0A7G5H753_9BACT</name>
<evidence type="ECO:0000313" key="1">
    <source>
        <dbReference type="EMBL" id="QMW06945.1"/>
    </source>
</evidence>
<keyword evidence="2" id="KW-1185">Reference proteome</keyword>
<dbReference type="GO" id="GO:0003735">
    <property type="term" value="F:structural constituent of ribosome"/>
    <property type="evidence" value="ECO:0007669"/>
    <property type="project" value="InterPro"/>
</dbReference>
<dbReference type="RefSeq" id="WP_182464337.1">
    <property type="nucleotide sequence ID" value="NZ_CP059732.1"/>
</dbReference>
<dbReference type="EMBL" id="CP059732">
    <property type="protein sequence ID" value="QMW06945.1"/>
    <property type="molecule type" value="Genomic_DNA"/>
</dbReference>
<dbReference type="AlphaFoldDB" id="A0A7G5H753"/>
<reference evidence="1 2" key="1">
    <citation type="submission" date="2020-07" db="EMBL/GenBank/DDBJ databases">
        <title>Spirosoma foliorum sp. nov., isolated from the leaves on the Nejang mountain Korea, Republic of.</title>
        <authorList>
            <person name="Ho H."/>
            <person name="Lee Y.-J."/>
            <person name="Nurcahyanto D.-A."/>
            <person name="Kim S.-G."/>
        </authorList>
    </citation>
    <scope>NUCLEOTIDE SEQUENCE [LARGE SCALE GENOMIC DNA]</scope>
    <source>
        <strain evidence="1 2">PL0136</strain>
    </source>
</reference>
<evidence type="ECO:0000313" key="2">
    <source>
        <dbReference type="Proteomes" id="UP000515369"/>
    </source>
</evidence>
<dbReference type="Pfam" id="PF00832">
    <property type="entry name" value="Ribosomal_L39"/>
    <property type="match status" value="1"/>
</dbReference>
<proteinExistence type="predicted"/>
<dbReference type="GO" id="GO:0005840">
    <property type="term" value="C:ribosome"/>
    <property type="evidence" value="ECO:0007669"/>
    <property type="project" value="InterPro"/>
</dbReference>
<accession>A0A7G5H753</accession>
<sequence length="35" mass="4091">MLRPDCKARTSNRRCPCWFSMVTSVSVVRKSNQFV</sequence>
<gene>
    <name evidence="1" type="ORF">H3H32_14120</name>
</gene>
<dbReference type="GO" id="GO:0006412">
    <property type="term" value="P:translation"/>
    <property type="evidence" value="ECO:0007669"/>
    <property type="project" value="InterPro"/>
</dbReference>
<protein>
    <submittedName>
        <fullName evidence="1">Uncharacterized protein</fullName>
    </submittedName>
</protein>
<dbReference type="Proteomes" id="UP000515369">
    <property type="component" value="Chromosome"/>
</dbReference>
<dbReference type="KEGG" id="sfol:H3H32_14120"/>
<dbReference type="InterPro" id="IPR000077">
    <property type="entry name" value="Ribosomal_eL39"/>
</dbReference>